<keyword evidence="3" id="KW-1185">Reference proteome</keyword>
<evidence type="ECO:0000313" key="3">
    <source>
        <dbReference type="Proteomes" id="UP000236569"/>
    </source>
</evidence>
<reference evidence="3" key="1">
    <citation type="submission" date="2018-01" db="EMBL/GenBank/DDBJ databases">
        <title>Draft Genome Sequence of the Radioresistant Bacterium Deinococcus aerius TR0125, Isolated from the Higher Atmosphere above Japan.</title>
        <authorList>
            <person name="Satoh K."/>
            <person name="Arai H."/>
            <person name="Sanzen T."/>
            <person name="Kawaguchi Y."/>
            <person name="Hayashi H."/>
            <person name="Yokobori S."/>
            <person name="Yamagishi A."/>
            <person name="Oono Y."/>
            <person name="Narumi I."/>
        </authorList>
    </citation>
    <scope>NUCLEOTIDE SEQUENCE [LARGE SCALE GENOMIC DNA]</scope>
    <source>
        <strain evidence="3">TR0125</strain>
    </source>
</reference>
<protein>
    <recommendedName>
        <fullName evidence="4">Lipoprotein</fullName>
    </recommendedName>
</protein>
<keyword evidence="1" id="KW-0732">Signal</keyword>
<feature type="chain" id="PRO_5014331764" description="Lipoprotein" evidence="1">
    <location>
        <begin position="21"/>
        <end position="137"/>
    </location>
</feature>
<evidence type="ECO:0000313" key="2">
    <source>
        <dbReference type="EMBL" id="GBF04367.1"/>
    </source>
</evidence>
<evidence type="ECO:0008006" key="4">
    <source>
        <dbReference type="Google" id="ProtNLM"/>
    </source>
</evidence>
<name>A0A2I9DQA0_9DEIO</name>
<dbReference type="OrthoDB" id="68630at2"/>
<organism evidence="2 3">
    <name type="scientific">Deinococcus aerius</name>
    <dbReference type="NCBI Taxonomy" id="200253"/>
    <lineage>
        <taxon>Bacteria</taxon>
        <taxon>Thermotogati</taxon>
        <taxon>Deinococcota</taxon>
        <taxon>Deinococci</taxon>
        <taxon>Deinococcales</taxon>
        <taxon>Deinococcaceae</taxon>
        <taxon>Deinococcus</taxon>
    </lineage>
</organism>
<comment type="caution">
    <text evidence="2">The sequence shown here is derived from an EMBL/GenBank/DDBJ whole genome shotgun (WGS) entry which is preliminary data.</text>
</comment>
<gene>
    <name evidence="2" type="ORF">DAERI_010539</name>
</gene>
<proteinExistence type="predicted"/>
<sequence length="137" mass="15220">MKRLLIAMPLALAACAPTISGPTTPLPLRAGQVWRYTIRENHKPPLSHDIRVNFSTGQESPSYTVRSPGEKITLSMDEFREGSLTYDSKYRRISAGWFDGNEVYFCSIGDVVESKKHFEGTLIIEGVNAGTCAVELR</sequence>
<dbReference type="RefSeq" id="WP_133161946.1">
    <property type="nucleotide sequence ID" value="NZ_BFAG01000001.1"/>
</dbReference>
<evidence type="ECO:0000256" key="1">
    <source>
        <dbReference type="SAM" id="SignalP"/>
    </source>
</evidence>
<accession>A0A2I9DQA0</accession>
<dbReference type="PROSITE" id="PS51257">
    <property type="entry name" value="PROKAR_LIPOPROTEIN"/>
    <property type="match status" value="1"/>
</dbReference>
<dbReference type="AlphaFoldDB" id="A0A2I9DQA0"/>
<feature type="signal peptide" evidence="1">
    <location>
        <begin position="1"/>
        <end position="20"/>
    </location>
</feature>
<dbReference type="Proteomes" id="UP000236569">
    <property type="component" value="Unassembled WGS sequence"/>
</dbReference>
<dbReference type="EMBL" id="BFAG01000001">
    <property type="protein sequence ID" value="GBF04367.1"/>
    <property type="molecule type" value="Genomic_DNA"/>
</dbReference>